<evidence type="ECO:0000259" key="13">
    <source>
        <dbReference type="Pfam" id="PF01179"/>
    </source>
</evidence>
<evidence type="ECO:0000256" key="5">
    <source>
        <dbReference type="ARBA" id="ARBA00022772"/>
    </source>
</evidence>
<keyword evidence="4 11" id="KW-0479">Metal-binding</keyword>
<keyword evidence="6 11" id="KW-0560">Oxidoreductase</keyword>
<dbReference type="GO" id="GO:0048038">
    <property type="term" value="F:quinone binding"/>
    <property type="evidence" value="ECO:0007669"/>
    <property type="project" value="InterPro"/>
</dbReference>
<protein>
    <recommendedName>
        <fullName evidence="11">Amine oxidase</fullName>
        <ecNumber evidence="11">1.4.3.-</ecNumber>
    </recommendedName>
</protein>
<dbReference type="InterPro" id="IPR015798">
    <property type="entry name" value="Cu_amine_oxidase_C"/>
</dbReference>
<comment type="subunit">
    <text evidence="3">Homodimer.</text>
</comment>
<comment type="similarity">
    <text evidence="2 11">Belongs to the copper/topaquinone oxidase family.</text>
</comment>
<keyword evidence="5 9" id="KW-0801">TPQ</keyword>
<evidence type="ECO:0000256" key="2">
    <source>
        <dbReference type="ARBA" id="ARBA00007983"/>
    </source>
</evidence>
<feature type="domain" description="Copper amine oxidase catalytic" evidence="13">
    <location>
        <begin position="240"/>
        <end position="638"/>
    </location>
</feature>
<dbReference type="GO" id="GO:0009308">
    <property type="term" value="P:amine metabolic process"/>
    <property type="evidence" value="ECO:0007669"/>
    <property type="project" value="UniProtKB-UniRule"/>
</dbReference>
<dbReference type="Pfam" id="PF02728">
    <property type="entry name" value="Cu_amine_oxidN3"/>
    <property type="match status" value="1"/>
</dbReference>
<dbReference type="Proteomes" id="UP000191285">
    <property type="component" value="Unassembled WGS sequence"/>
</dbReference>
<dbReference type="PANTHER" id="PTHR10638">
    <property type="entry name" value="COPPER AMINE OXIDASE"/>
    <property type="match status" value="1"/>
</dbReference>
<keyword evidence="17" id="KW-1185">Reference proteome</keyword>
<dbReference type="EC" id="1.4.3.-" evidence="11"/>
<comment type="PTM">
    <text evidence="10 11">Topaquinone (TPQ) is generated by copper-dependent autoxidation of a specific tyrosyl residue.</text>
</comment>
<evidence type="ECO:0000256" key="8">
    <source>
        <dbReference type="ARBA" id="ARBA00023157"/>
    </source>
</evidence>
<evidence type="ECO:0000313" key="17">
    <source>
        <dbReference type="Proteomes" id="UP000191285"/>
    </source>
</evidence>
<evidence type="ECO:0000256" key="11">
    <source>
        <dbReference type="RuleBase" id="RU000672"/>
    </source>
</evidence>
<dbReference type="GO" id="GO:0008131">
    <property type="term" value="F:primary methylamine oxidase activity"/>
    <property type="evidence" value="ECO:0007669"/>
    <property type="project" value="InterPro"/>
</dbReference>
<dbReference type="Gene3D" id="3.10.450.40">
    <property type="match status" value="2"/>
</dbReference>
<dbReference type="InterPro" id="IPR015802">
    <property type="entry name" value="Cu_amine_oxidase_N3"/>
</dbReference>
<feature type="active site" description="Proton acceptor" evidence="9">
    <location>
        <position position="312"/>
    </location>
</feature>
<evidence type="ECO:0000259" key="14">
    <source>
        <dbReference type="Pfam" id="PF02727"/>
    </source>
</evidence>
<evidence type="ECO:0000259" key="15">
    <source>
        <dbReference type="Pfam" id="PF02728"/>
    </source>
</evidence>
<name>A0A1V6SR44_9EURO</name>
<evidence type="ECO:0000256" key="7">
    <source>
        <dbReference type="ARBA" id="ARBA00023008"/>
    </source>
</evidence>
<evidence type="ECO:0000256" key="10">
    <source>
        <dbReference type="PIRSR" id="PIRSR600269-51"/>
    </source>
</evidence>
<evidence type="ECO:0000256" key="12">
    <source>
        <dbReference type="SAM" id="MobiDB-lite"/>
    </source>
</evidence>
<evidence type="ECO:0000256" key="3">
    <source>
        <dbReference type="ARBA" id="ARBA00011738"/>
    </source>
</evidence>
<keyword evidence="7 11" id="KW-0186">Copper</keyword>
<sequence>MTLHPLDPASPEEIRQATEVVKGVYKGISLHFKAAGLEEPAKAALIDFLDAEHNGRSLPIIPRQVFLIWYIEYTPRLFEGIVDLSTNSLVHHVELPRDFHGPVDRIEMNEAAQVVMKDPRVQAEIKRLQIDDSTVVLDPWDYGVDGEDTQTRHTQVFMYMRNPENNSPDSNHYSFPLDFMVIVDLCKMKVEKIIRLPLGSDQSATAVGSQVPHRRTNPVEPEYDHHLQKNPPRTTMKPYQVIQPEGASFTVKGYFVEWEKWRFRVGFNWREGMTLHDVSFDGKSVFYRLSLSEMFVPYGDPRNPIYRKGAFDLGNVGAGVTANNLQLGCDCLGLIKYLDGCVVAKDGSPAPRPNAICIHEVDNGIQWKHTNHRTGKAVVVRKRQLVLQSIITVANYEYIFMWYFDQSGELTFETRATGILSTQPIDKDAKVPWGTRVADGVMAPYHQHLFNLRIDPAIGGHQNSFASTDTVPIHWDEDLNPLGTGFITQQEIIDRAGTVEDDISKGRVFKILNENIENPVSLTPIGYKLVPHRSQMLLARPGSWHWRRSEFCESPIWVTKYQDRQLFPAGDYTNQSLGGTGIKSWLSGSREKVRNEDIVIWHTYGFTHNPRVEDFPIMPAEMAQIRLSPYNFCLFNPTNDVPPSTQKFNKSIEIEEPKTETSPKQSGSCCAPTPAKSHL</sequence>
<comment type="cofactor">
    <cofactor evidence="1">
        <name>Cu cation</name>
        <dbReference type="ChEBI" id="CHEBI:23378"/>
    </cofactor>
</comment>
<gene>
    <name evidence="16" type="ORF">PENSTE_c024G02901</name>
</gene>
<accession>A0A1V6SR44</accession>
<dbReference type="InterPro" id="IPR049948">
    <property type="entry name" value="Cu_Am_ox_TPQ-bd"/>
</dbReference>
<comment type="caution">
    <text evidence="16">The sequence shown here is derived from an EMBL/GenBank/DDBJ whole genome shotgun (WGS) entry which is preliminary data.</text>
</comment>
<reference evidence="17" key="1">
    <citation type="journal article" date="2017" name="Nat. Microbiol.">
        <title>Global analysis of biosynthetic gene clusters reveals vast potential of secondary metabolite production in Penicillium species.</title>
        <authorList>
            <person name="Nielsen J.C."/>
            <person name="Grijseels S."/>
            <person name="Prigent S."/>
            <person name="Ji B."/>
            <person name="Dainat J."/>
            <person name="Nielsen K.F."/>
            <person name="Frisvad J.C."/>
            <person name="Workman M."/>
            <person name="Nielsen J."/>
        </authorList>
    </citation>
    <scope>NUCLEOTIDE SEQUENCE [LARGE SCALE GENOMIC DNA]</scope>
    <source>
        <strain evidence="17">IBT 24891</strain>
    </source>
</reference>
<dbReference type="Gene3D" id="2.70.98.20">
    <property type="entry name" value="Copper amine oxidase, catalytic domain"/>
    <property type="match status" value="1"/>
</dbReference>
<evidence type="ECO:0000256" key="4">
    <source>
        <dbReference type="ARBA" id="ARBA00022723"/>
    </source>
</evidence>
<keyword evidence="8" id="KW-1015">Disulfide bond</keyword>
<dbReference type="InterPro" id="IPR016182">
    <property type="entry name" value="Cu_amine_oxidase_N-reg"/>
</dbReference>
<evidence type="ECO:0000256" key="1">
    <source>
        <dbReference type="ARBA" id="ARBA00001935"/>
    </source>
</evidence>
<evidence type="ECO:0000256" key="6">
    <source>
        <dbReference type="ARBA" id="ARBA00023002"/>
    </source>
</evidence>
<feature type="domain" description="Copper amine oxidase N2-terminal" evidence="14">
    <location>
        <begin position="4"/>
        <end position="91"/>
    </location>
</feature>
<feature type="region of interest" description="Disordered" evidence="12">
    <location>
        <begin position="204"/>
        <end position="235"/>
    </location>
</feature>
<dbReference type="SUPFAM" id="SSF49998">
    <property type="entry name" value="Amine oxidase catalytic domain"/>
    <property type="match status" value="1"/>
</dbReference>
<dbReference type="PROSITE" id="PS01164">
    <property type="entry name" value="COPPER_AMINE_OXID_1"/>
    <property type="match status" value="1"/>
</dbReference>
<dbReference type="AlphaFoldDB" id="A0A1V6SR44"/>
<proteinExistence type="inferred from homology"/>
<dbReference type="STRING" id="303698.A0A1V6SR44"/>
<feature type="modified residue" description="2',4',5'-topaquinone" evidence="10">
    <location>
        <position position="396"/>
    </location>
</feature>
<feature type="active site" description="Schiff-base intermediate with substrate; via topaquinone" evidence="9">
    <location>
        <position position="396"/>
    </location>
</feature>
<dbReference type="PANTHER" id="PTHR10638:SF33">
    <property type="entry name" value="AMINE OXIDASE"/>
    <property type="match status" value="1"/>
</dbReference>
<dbReference type="FunFam" id="2.70.98.20:FF:000001">
    <property type="entry name" value="Amine oxidase"/>
    <property type="match status" value="1"/>
</dbReference>
<dbReference type="Pfam" id="PF01179">
    <property type="entry name" value="Cu_amine_oxid"/>
    <property type="match status" value="1"/>
</dbReference>
<evidence type="ECO:0000313" key="16">
    <source>
        <dbReference type="EMBL" id="OQE16476.1"/>
    </source>
</evidence>
<dbReference type="EMBL" id="MLKD01000024">
    <property type="protein sequence ID" value="OQE16476.1"/>
    <property type="molecule type" value="Genomic_DNA"/>
</dbReference>
<dbReference type="InterPro" id="IPR015800">
    <property type="entry name" value="Cu_amine_oxidase_N2"/>
</dbReference>
<feature type="domain" description="Copper amine oxidase N3-terminal" evidence="15">
    <location>
        <begin position="102"/>
        <end position="193"/>
    </location>
</feature>
<dbReference type="GO" id="GO:0005507">
    <property type="term" value="F:copper ion binding"/>
    <property type="evidence" value="ECO:0007669"/>
    <property type="project" value="InterPro"/>
</dbReference>
<evidence type="ECO:0000256" key="9">
    <source>
        <dbReference type="PIRSR" id="PIRSR600269-50"/>
    </source>
</evidence>
<comment type="cofactor">
    <cofactor evidence="11">
        <name>Cu cation</name>
        <dbReference type="ChEBI" id="CHEBI:23378"/>
    </cofactor>
    <text evidence="11">Contains 1 topaquinone per subunit.</text>
</comment>
<dbReference type="InterPro" id="IPR000269">
    <property type="entry name" value="Cu_amine_oxidase"/>
</dbReference>
<dbReference type="Pfam" id="PF02727">
    <property type="entry name" value="Cu_amine_oxidN2"/>
    <property type="match status" value="1"/>
</dbReference>
<feature type="region of interest" description="Disordered" evidence="12">
    <location>
        <begin position="653"/>
        <end position="679"/>
    </location>
</feature>
<organism evidence="16 17">
    <name type="scientific">Penicillium steckii</name>
    <dbReference type="NCBI Taxonomy" id="303698"/>
    <lineage>
        <taxon>Eukaryota</taxon>
        <taxon>Fungi</taxon>
        <taxon>Dikarya</taxon>
        <taxon>Ascomycota</taxon>
        <taxon>Pezizomycotina</taxon>
        <taxon>Eurotiomycetes</taxon>
        <taxon>Eurotiomycetidae</taxon>
        <taxon>Eurotiales</taxon>
        <taxon>Aspergillaceae</taxon>
        <taxon>Penicillium</taxon>
    </lineage>
</organism>
<dbReference type="SUPFAM" id="SSF54416">
    <property type="entry name" value="Amine oxidase N-terminal region"/>
    <property type="match status" value="2"/>
</dbReference>
<dbReference type="OrthoDB" id="5379943at2759"/>
<dbReference type="InterPro" id="IPR036460">
    <property type="entry name" value="Cu_amine_oxidase_C_sf"/>
</dbReference>